<dbReference type="OrthoDB" id="10328902at2759"/>
<sequence length="201" mass="23703">MTMWFHLWTFDTHEELVEMILRYVSEKSGFMTIIDMDTEDTKRIQLKHRLTLREQSVKSRIKYISMINLPEDPMRVMYSYLSWFEANLTGENEVYMVINGLCEHLSIVYSKILSKIDENQLSIQDFQGYSVSQVILVFNKMQRLNKMGVEVVINDPKAVVDRLDHILFSRSKGFGMVKDFKEFDRDNLVSLGDLLNWKGKN</sequence>
<name>A0A875RZD2_EENNA</name>
<dbReference type="RefSeq" id="XP_038777578.1">
    <property type="nucleotide sequence ID" value="XM_038921650.1"/>
</dbReference>
<dbReference type="AlphaFoldDB" id="A0A875RZD2"/>
<accession>A0A875RZD2</accession>
<dbReference type="KEGG" id="bnn:FOA43_001330"/>
<dbReference type="EMBL" id="CP064812">
    <property type="protein sequence ID" value="QPG74013.1"/>
    <property type="molecule type" value="Genomic_DNA"/>
</dbReference>
<protein>
    <submittedName>
        <fullName evidence="1">Uncharacterized protein</fullName>
    </submittedName>
</protein>
<proteinExistence type="predicted"/>
<dbReference type="Proteomes" id="UP000662931">
    <property type="component" value="Chromosome 1"/>
</dbReference>
<keyword evidence="2" id="KW-1185">Reference proteome</keyword>
<evidence type="ECO:0000313" key="1">
    <source>
        <dbReference type="EMBL" id="QPG74013.1"/>
    </source>
</evidence>
<evidence type="ECO:0000313" key="2">
    <source>
        <dbReference type="Proteomes" id="UP000662931"/>
    </source>
</evidence>
<gene>
    <name evidence="1" type="ORF">FOA43_001330</name>
</gene>
<dbReference type="GeneID" id="62194731"/>
<organism evidence="1 2">
    <name type="scientific">Eeniella nana</name>
    <name type="common">Yeast</name>
    <name type="synonym">Brettanomyces nanus</name>
    <dbReference type="NCBI Taxonomy" id="13502"/>
    <lineage>
        <taxon>Eukaryota</taxon>
        <taxon>Fungi</taxon>
        <taxon>Dikarya</taxon>
        <taxon>Ascomycota</taxon>
        <taxon>Saccharomycotina</taxon>
        <taxon>Pichiomycetes</taxon>
        <taxon>Pichiales</taxon>
        <taxon>Pichiaceae</taxon>
        <taxon>Brettanomyces</taxon>
    </lineage>
</organism>
<reference evidence="1" key="1">
    <citation type="submission" date="2020-10" db="EMBL/GenBank/DDBJ databases">
        <authorList>
            <person name="Roach M.J.R."/>
        </authorList>
    </citation>
    <scope>NUCLEOTIDE SEQUENCE</scope>
    <source>
        <strain evidence="1">CBS 1945</strain>
    </source>
</reference>